<keyword evidence="9" id="KW-1185">Reference proteome</keyword>
<feature type="domain" description="Histidine kinase" evidence="5">
    <location>
        <begin position="233"/>
        <end position="429"/>
    </location>
</feature>
<dbReference type="PANTHER" id="PTHR24421:SF59">
    <property type="entry name" value="OXYGEN SENSOR HISTIDINE KINASE NREB"/>
    <property type="match status" value="1"/>
</dbReference>
<keyword evidence="4" id="KW-0472">Membrane</keyword>
<feature type="domain" description="PAC" evidence="7">
    <location>
        <begin position="159"/>
        <end position="211"/>
    </location>
</feature>
<name>S0FU43_9BACT</name>
<dbReference type="InterPro" id="IPR000700">
    <property type="entry name" value="PAS-assoc_C"/>
</dbReference>
<feature type="domain" description="PAS" evidence="6">
    <location>
        <begin position="86"/>
        <end position="138"/>
    </location>
</feature>
<dbReference type="RefSeq" id="WP_006967613.1">
    <property type="nucleotide sequence ID" value="NZ_APJX01000009.1"/>
</dbReference>
<dbReference type="CDD" id="cd16917">
    <property type="entry name" value="HATPase_UhpB-NarQ-NarX-like"/>
    <property type="match status" value="1"/>
</dbReference>
<feature type="transmembrane region" description="Helical" evidence="4">
    <location>
        <begin position="53"/>
        <end position="73"/>
    </location>
</feature>
<dbReference type="SMART" id="SM00387">
    <property type="entry name" value="HATPase_c"/>
    <property type="match status" value="1"/>
</dbReference>
<evidence type="ECO:0000313" key="8">
    <source>
        <dbReference type="EMBL" id="EMS78200.1"/>
    </source>
</evidence>
<dbReference type="CDD" id="cd00130">
    <property type="entry name" value="PAS"/>
    <property type="match status" value="1"/>
</dbReference>
<feature type="transmembrane region" description="Helical" evidence="4">
    <location>
        <begin position="12"/>
        <end position="33"/>
    </location>
</feature>
<dbReference type="Pfam" id="PF02518">
    <property type="entry name" value="HATPase_c"/>
    <property type="match status" value="1"/>
</dbReference>
<comment type="caution">
    <text evidence="8">The sequence shown here is derived from an EMBL/GenBank/DDBJ whole genome shotgun (WGS) entry which is preliminary data.</text>
</comment>
<dbReference type="InterPro" id="IPR050482">
    <property type="entry name" value="Sensor_HK_TwoCompSys"/>
</dbReference>
<dbReference type="Pfam" id="PF07730">
    <property type="entry name" value="HisKA_3"/>
    <property type="match status" value="1"/>
</dbReference>
<dbReference type="GO" id="GO:0016020">
    <property type="term" value="C:membrane"/>
    <property type="evidence" value="ECO:0007669"/>
    <property type="project" value="InterPro"/>
</dbReference>
<dbReference type="SUPFAM" id="SSF55874">
    <property type="entry name" value="ATPase domain of HSP90 chaperone/DNA topoisomerase II/histidine kinase"/>
    <property type="match status" value="1"/>
</dbReference>
<dbReference type="Proteomes" id="UP000014216">
    <property type="component" value="Unassembled WGS sequence"/>
</dbReference>
<gene>
    <name evidence="8" type="ORF">Dpo_9c00320</name>
</gene>
<dbReference type="NCBIfam" id="TIGR00229">
    <property type="entry name" value="sensory_box"/>
    <property type="match status" value="1"/>
</dbReference>
<protein>
    <submittedName>
        <fullName evidence="8">Signal transduction histidine kinase</fullName>
    </submittedName>
</protein>
<keyword evidence="1" id="KW-0808">Transferase</keyword>
<keyword evidence="4" id="KW-0812">Transmembrane</keyword>
<keyword evidence="3" id="KW-0902">Two-component regulatory system</keyword>
<dbReference type="AlphaFoldDB" id="S0FU43"/>
<dbReference type="SMART" id="SM00091">
    <property type="entry name" value="PAS"/>
    <property type="match status" value="1"/>
</dbReference>
<accession>S0FU43</accession>
<dbReference type="InterPro" id="IPR003594">
    <property type="entry name" value="HATPase_dom"/>
</dbReference>
<keyword evidence="4" id="KW-1133">Transmembrane helix</keyword>
<evidence type="ECO:0000256" key="2">
    <source>
        <dbReference type="ARBA" id="ARBA00022777"/>
    </source>
</evidence>
<dbReference type="PATRIC" id="fig|1286635.3.peg.3690"/>
<dbReference type="EMBL" id="APJX01000009">
    <property type="protein sequence ID" value="EMS78200.1"/>
    <property type="molecule type" value="Genomic_DNA"/>
</dbReference>
<organism evidence="8 9">
    <name type="scientific">Desulfotignum phosphitoxidans DSM 13687</name>
    <dbReference type="NCBI Taxonomy" id="1286635"/>
    <lineage>
        <taxon>Bacteria</taxon>
        <taxon>Pseudomonadati</taxon>
        <taxon>Thermodesulfobacteriota</taxon>
        <taxon>Desulfobacteria</taxon>
        <taxon>Desulfobacterales</taxon>
        <taxon>Desulfobacteraceae</taxon>
        <taxon>Desulfotignum</taxon>
    </lineage>
</organism>
<keyword evidence="2 8" id="KW-0418">Kinase</keyword>
<dbReference type="PROSITE" id="PS50112">
    <property type="entry name" value="PAS"/>
    <property type="match status" value="1"/>
</dbReference>
<evidence type="ECO:0000313" key="9">
    <source>
        <dbReference type="Proteomes" id="UP000014216"/>
    </source>
</evidence>
<dbReference type="Gene3D" id="1.20.5.1930">
    <property type="match status" value="1"/>
</dbReference>
<dbReference type="InterPro" id="IPR011712">
    <property type="entry name" value="Sig_transdc_His_kin_sub3_dim/P"/>
</dbReference>
<dbReference type="InterPro" id="IPR036890">
    <property type="entry name" value="HATPase_C_sf"/>
</dbReference>
<dbReference type="PROSITE" id="PS50113">
    <property type="entry name" value="PAC"/>
    <property type="match status" value="1"/>
</dbReference>
<dbReference type="Pfam" id="PF08448">
    <property type="entry name" value="PAS_4"/>
    <property type="match status" value="1"/>
</dbReference>
<dbReference type="PANTHER" id="PTHR24421">
    <property type="entry name" value="NITRATE/NITRITE SENSOR PROTEIN NARX-RELATED"/>
    <property type="match status" value="1"/>
</dbReference>
<evidence type="ECO:0000256" key="4">
    <source>
        <dbReference type="SAM" id="Phobius"/>
    </source>
</evidence>
<dbReference type="Gene3D" id="3.30.565.10">
    <property type="entry name" value="Histidine kinase-like ATPase, C-terminal domain"/>
    <property type="match status" value="1"/>
</dbReference>
<dbReference type="InterPro" id="IPR035965">
    <property type="entry name" value="PAS-like_dom_sf"/>
</dbReference>
<evidence type="ECO:0000259" key="5">
    <source>
        <dbReference type="PROSITE" id="PS50109"/>
    </source>
</evidence>
<evidence type="ECO:0000259" key="6">
    <source>
        <dbReference type="PROSITE" id="PS50112"/>
    </source>
</evidence>
<evidence type="ECO:0000256" key="3">
    <source>
        <dbReference type="ARBA" id="ARBA00023012"/>
    </source>
</evidence>
<dbReference type="SUPFAM" id="SSF55785">
    <property type="entry name" value="PYP-like sensor domain (PAS domain)"/>
    <property type="match status" value="1"/>
</dbReference>
<dbReference type="GO" id="GO:0046983">
    <property type="term" value="F:protein dimerization activity"/>
    <property type="evidence" value="ECO:0007669"/>
    <property type="project" value="InterPro"/>
</dbReference>
<dbReference type="OrthoDB" id="5421862at2"/>
<sequence length="434" mass="49277">MLKRIDLNRSGLVWIGIGLGLIFWILESALHVLVFEQRGFFQQVFRPEPHELWMRLTIVGMFIVYGIYGQMIVNSRWKAEKTAKLANTELTQIFETAADAMRLVDRDFNVLRVNETFLDLSGMPRDRIIGKKCFEVLHGPLCGTPGCPMERIMNNEDRIEIDSEKMRTDGTKIPCIITVTPFRGPDGTLIGIVEDFKDISERKQSEKEVMASREKLRCLAAHLQVVREEERQRIAHEIHDELGQALTALKMDVHWIRRKLPETEAALLEKTVTMSALIDRTVQSLKRIVSELRPRLLDDFGLSSAMEWQADEFMNRTGIQCDIELDPEDIILDDARSIAVFRIFQETLTNITRHADATRVKVSLKNKGTVIEMMVCDNGKGISKKQLSATQSFGIIGMRERAHSLGGKLVISGENGAGTTVIFTIPILWKGENK</sequence>
<dbReference type="InterPro" id="IPR000014">
    <property type="entry name" value="PAS"/>
</dbReference>
<dbReference type="GO" id="GO:0000155">
    <property type="term" value="F:phosphorelay sensor kinase activity"/>
    <property type="evidence" value="ECO:0007669"/>
    <property type="project" value="InterPro"/>
</dbReference>
<reference evidence="8 9" key="1">
    <citation type="journal article" date="2013" name="Genome Announc.">
        <title>Draft Genome Sequence of Desulfotignum phosphitoxidans DSM 13687 Strain FiPS-3.</title>
        <authorList>
            <person name="Poehlein A."/>
            <person name="Daniel R."/>
            <person name="Simeonova D.D."/>
        </authorList>
    </citation>
    <scope>NUCLEOTIDE SEQUENCE [LARGE SCALE GENOMIC DNA]</scope>
    <source>
        <strain evidence="8 9">DSM 13687</strain>
    </source>
</reference>
<proteinExistence type="predicted"/>
<evidence type="ECO:0000256" key="1">
    <source>
        <dbReference type="ARBA" id="ARBA00022679"/>
    </source>
</evidence>
<dbReference type="PROSITE" id="PS50109">
    <property type="entry name" value="HIS_KIN"/>
    <property type="match status" value="1"/>
</dbReference>
<dbReference type="Gene3D" id="3.30.450.20">
    <property type="entry name" value="PAS domain"/>
    <property type="match status" value="1"/>
</dbReference>
<evidence type="ECO:0000259" key="7">
    <source>
        <dbReference type="PROSITE" id="PS50113"/>
    </source>
</evidence>
<dbReference type="InterPro" id="IPR013656">
    <property type="entry name" value="PAS_4"/>
</dbReference>
<dbReference type="InterPro" id="IPR005467">
    <property type="entry name" value="His_kinase_dom"/>
</dbReference>